<dbReference type="GO" id="GO:0019905">
    <property type="term" value="F:syntaxin binding"/>
    <property type="evidence" value="ECO:0007669"/>
    <property type="project" value="TreeGrafter"/>
</dbReference>
<proteinExistence type="inferred from homology"/>
<keyword evidence="4 7" id="KW-0931">ER-Golgi transport</keyword>
<sequence length="324" mass="36738">MSYHIAKGEEFTKTAEEKLQGWGIFGSNHEDAAQFFDKAANSFKLGKSWNLAGATYVKLACCYTKLDSTHEAANAYADAAHCYKKDNIKEAVPCLQQSVNLFLELGRLNMAARCYKEIAELYEQEGEQNQEQVIAYYEKAAELFQSEDVNISANLCRQKIAHFAVEIDQYAKAIEIYEDIARQSLKNNLLKYGVKSHLLNAGICQLCKGGVVAMNNALDLYQDLDPTFSGTPEYRLLADLAAAIDEEDEVKFTSAVQEYDKISEMNRDEDFWFANIKGDGFMVNFSGFLPLLVYWRRNLISRANPFKAEELDLSIYEEEEDDLT</sequence>
<dbReference type="InterPro" id="IPR000744">
    <property type="entry name" value="NSF_attach"/>
</dbReference>
<dbReference type="GO" id="GO:0005483">
    <property type="term" value="F:soluble NSF attachment protein activity"/>
    <property type="evidence" value="ECO:0007669"/>
    <property type="project" value="UniProtKB-ARBA"/>
</dbReference>
<dbReference type="GO" id="GO:0031201">
    <property type="term" value="C:SNARE complex"/>
    <property type="evidence" value="ECO:0007669"/>
    <property type="project" value="TreeGrafter"/>
</dbReference>
<comment type="subcellular location">
    <subcellularLocation>
        <location evidence="1 7">Membrane</location>
        <topology evidence="1 7">Peripheral membrane protein</topology>
    </subcellularLocation>
</comment>
<evidence type="ECO:0000256" key="5">
    <source>
        <dbReference type="ARBA" id="ARBA00022927"/>
    </source>
</evidence>
<name>A0AAV3NV17_LITER</name>
<dbReference type="InterPro" id="IPR011990">
    <property type="entry name" value="TPR-like_helical_dom_sf"/>
</dbReference>
<dbReference type="GO" id="GO:0005774">
    <property type="term" value="C:vacuolar membrane"/>
    <property type="evidence" value="ECO:0007669"/>
    <property type="project" value="TreeGrafter"/>
</dbReference>
<comment type="caution">
    <text evidence="8">The sequence shown here is derived from an EMBL/GenBank/DDBJ whole genome shotgun (WGS) entry which is preliminary data.</text>
</comment>
<reference evidence="8 9" key="1">
    <citation type="submission" date="2024-01" db="EMBL/GenBank/DDBJ databases">
        <title>The complete chloroplast genome sequence of Lithospermum erythrorhizon: insights into the phylogenetic relationship among Boraginaceae species and the maternal lineages of purple gromwells.</title>
        <authorList>
            <person name="Okada T."/>
            <person name="Watanabe K."/>
        </authorList>
    </citation>
    <scope>NUCLEOTIDE SEQUENCE [LARGE SCALE GENOMIC DNA]</scope>
</reference>
<dbReference type="Proteomes" id="UP001454036">
    <property type="component" value="Unassembled WGS sequence"/>
</dbReference>
<protein>
    <submittedName>
        <fullName evidence="8">Membrane traffic protein</fullName>
    </submittedName>
</protein>
<dbReference type="AlphaFoldDB" id="A0AAV3NV17"/>
<dbReference type="Pfam" id="PF14938">
    <property type="entry name" value="SNAP"/>
    <property type="match status" value="1"/>
</dbReference>
<dbReference type="Gene3D" id="1.25.40.10">
    <property type="entry name" value="Tetratricopeptide repeat domain"/>
    <property type="match status" value="1"/>
</dbReference>
<comment type="similarity">
    <text evidence="2 7">Belongs to the SNAP family.</text>
</comment>
<dbReference type="FunFam" id="1.25.40.10:FF:000049">
    <property type="entry name" value="Alpha-soluble NSF attachment protein-like"/>
    <property type="match status" value="1"/>
</dbReference>
<dbReference type="GO" id="GO:0006886">
    <property type="term" value="P:intracellular protein transport"/>
    <property type="evidence" value="ECO:0007669"/>
    <property type="project" value="UniProtKB-UniRule"/>
</dbReference>
<comment type="function">
    <text evidence="7">Required for vesicular transport between the endoplasmic reticulum and the Golgi apparatus.</text>
</comment>
<evidence type="ECO:0000256" key="4">
    <source>
        <dbReference type="ARBA" id="ARBA00022892"/>
    </source>
</evidence>
<evidence type="ECO:0000256" key="3">
    <source>
        <dbReference type="ARBA" id="ARBA00022448"/>
    </source>
</evidence>
<dbReference type="PANTHER" id="PTHR13768:SF8">
    <property type="entry name" value="ALPHA-SOLUBLE NSF ATTACHMENT PROTEIN"/>
    <property type="match status" value="1"/>
</dbReference>
<keyword evidence="6 7" id="KW-0472">Membrane</keyword>
<dbReference type="PANTHER" id="PTHR13768">
    <property type="entry name" value="SOLUBLE NSF ATTACHMENT PROTEIN SNAP"/>
    <property type="match status" value="1"/>
</dbReference>
<evidence type="ECO:0000256" key="6">
    <source>
        <dbReference type="ARBA" id="ARBA00023136"/>
    </source>
</evidence>
<gene>
    <name evidence="8" type="ORF">LIER_35661</name>
</gene>
<evidence type="ECO:0000313" key="8">
    <source>
        <dbReference type="EMBL" id="GAA0142966.1"/>
    </source>
</evidence>
<keyword evidence="5 7" id="KW-0653">Protein transport</keyword>
<keyword evidence="9" id="KW-1185">Reference proteome</keyword>
<accession>A0AAV3NV17</accession>
<dbReference type="GO" id="GO:0035494">
    <property type="term" value="P:SNARE complex disassembly"/>
    <property type="evidence" value="ECO:0007669"/>
    <property type="project" value="TreeGrafter"/>
</dbReference>
<evidence type="ECO:0000256" key="2">
    <source>
        <dbReference type="ARBA" id="ARBA00010050"/>
    </source>
</evidence>
<dbReference type="PRINTS" id="PR00448">
    <property type="entry name" value="NSFATTACHMNT"/>
</dbReference>
<dbReference type="CDD" id="cd15832">
    <property type="entry name" value="SNAP"/>
    <property type="match status" value="1"/>
</dbReference>
<evidence type="ECO:0000313" key="9">
    <source>
        <dbReference type="Proteomes" id="UP001454036"/>
    </source>
</evidence>
<keyword evidence="3 7" id="KW-0813">Transport</keyword>
<evidence type="ECO:0000256" key="7">
    <source>
        <dbReference type="RuleBase" id="RU367013"/>
    </source>
</evidence>
<evidence type="ECO:0000256" key="1">
    <source>
        <dbReference type="ARBA" id="ARBA00004170"/>
    </source>
</evidence>
<dbReference type="EMBL" id="BAABME010015787">
    <property type="protein sequence ID" value="GAA0142966.1"/>
    <property type="molecule type" value="Genomic_DNA"/>
</dbReference>
<dbReference type="SUPFAM" id="SSF48452">
    <property type="entry name" value="TPR-like"/>
    <property type="match status" value="1"/>
</dbReference>
<organism evidence="8 9">
    <name type="scientific">Lithospermum erythrorhizon</name>
    <name type="common">Purple gromwell</name>
    <name type="synonym">Lithospermum officinale var. erythrorhizon</name>
    <dbReference type="NCBI Taxonomy" id="34254"/>
    <lineage>
        <taxon>Eukaryota</taxon>
        <taxon>Viridiplantae</taxon>
        <taxon>Streptophyta</taxon>
        <taxon>Embryophyta</taxon>
        <taxon>Tracheophyta</taxon>
        <taxon>Spermatophyta</taxon>
        <taxon>Magnoliopsida</taxon>
        <taxon>eudicotyledons</taxon>
        <taxon>Gunneridae</taxon>
        <taxon>Pentapetalae</taxon>
        <taxon>asterids</taxon>
        <taxon>lamiids</taxon>
        <taxon>Boraginales</taxon>
        <taxon>Boraginaceae</taxon>
        <taxon>Boraginoideae</taxon>
        <taxon>Lithospermeae</taxon>
        <taxon>Lithospermum</taxon>
    </lineage>
</organism>